<dbReference type="GeneID" id="76723895"/>
<proteinExistence type="predicted"/>
<keyword evidence="2" id="KW-1185">Reference proteome</keyword>
<accession>A0A8E4R905</accession>
<dbReference type="KEGG" id="mmuc:C1S78_003220"/>
<dbReference type="AlphaFoldDB" id="A0A8E4R905"/>
<evidence type="ECO:0000313" key="2">
    <source>
        <dbReference type="Proteomes" id="UP000309231"/>
    </source>
</evidence>
<name>A0A8E4R905_MYCMU</name>
<organism evidence="1 2">
    <name type="scientific">Mycolicibacterium mucogenicum DSM 44124</name>
    <dbReference type="NCBI Taxonomy" id="1226753"/>
    <lineage>
        <taxon>Bacteria</taxon>
        <taxon>Bacillati</taxon>
        <taxon>Actinomycetota</taxon>
        <taxon>Actinomycetes</taxon>
        <taxon>Mycobacteriales</taxon>
        <taxon>Mycobacteriaceae</taxon>
        <taxon>Mycolicibacterium</taxon>
    </lineage>
</organism>
<dbReference type="RefSeq" id="WP_167542157.1">
    <property type="nucleotide sequence ID" value="NZ_ANBS01000001.1"/>
</dbReference>
<evidence type="ECO:0000313" key="1">
    <source>
        <dbReference type="EMBL" id="QPG70047.1"/>
    </source>
</evidence>
<reference evidence="1 2" key="2">
    <citation type="journal article" date="2019" name="Sci. Rep.">
        <title>Insight into the biology of Mycobacterium mucogenicum and Mycobacterium neoaurum clade members.</title>
        <authorList>
            <person name="Behra P.R.K."/>
            <person name="Pettersson B.M.F."/>
            <person name="Ramesh M."/>
            <person name="Dasgupta S."/>
            <person name="Kirsebom L.A."/>
        </authorList>
    </citation>
    <scope>NUCLEOTIDE SEQUENCE [LARGE SCALE GENOMIC DNA]</scope>
    <source>
        <strain evidence="1 2">DSM 44124</strain>
    </source>
</reference>
<sequence length="51" mass="5408">MTARREAINLMVGALMLVAATISVHEAQERAQNAPALSNGGHYDSALVQVM</sequence>
<dbReference type="EMBL" id="CP062008">
    <property type="protein sequence ID" value="QPG70047.1"/>
    <property type="molecule type" value="Genomic_DNA"/>
</dbReference>
<dbReference type="Proteomes" id="UP000309231">
    <property type="component" value="Chromosome"/>
</dbReference>
<reference evidence="1 2" key="1">
    <citation type="journal article" date="2019" name="BMC Evol. Biol.">
        <title>Comparative genomics of Mycobacterium mucogenicum and Mycobacterium neoaurum clade members emphasizing tRNA and non-coding RNA.</title>
        <authorList>
            <person name="Behra P.R.K."/>
            <person name="Pettersson B.M.F."/>
            <person name="Das S."/>
            <person name="Dasgupta S."/>
            <person name="Kirsebom L.A."/>
        </authorList>
    </citation>
    <scope>NUCLEOTIDE SEQUENCE [LARGE SCALE GENOMIC DNA]</scope>
    <source>
        <strain evidence="1 2">DSM 44124</strain>
    </source>
</reference>
<gene>
    <name evidence="1" type="ORF">C1S78_003220</name>
</gene>
<protein>
    <submittedName>
        <fullName evidence="1">Uncharacterized protein</fullName>
    </submittedName>
</protein>